<protein>
    <submittedName>
        <fullName evidence="2">Uncharacterized protein</fullName>
    </submittedName>
</protein>
<reference evidence="2 3" key="1">
    <citation type="submission" date="2015-07" db="EMBL/GenBank/DDBJ databases">
        <title>The genome of Dufourea novaeangliae.</title>
        <authorList>
            <person name="Pan H."/>
            <person name="Kapheim K."/>
        </authorList>
    </citation>
    <scope>NUCLEOTIDE SEQUENCE [LARGE SCALE GENOMIC DNA]</scope>
    <source>
        <strain evidence="2">0120121106</strain>
        <tissue evidence="2">Whole body</tissue>
    </source>
</reference>
<sequence>MFSTPLNENTRASPTANKRAGNNVPRSLSLRPCEPTFYSLIVQPNVYVSISVRGPWNGDRYENERHNERS</sequence>
<keyword evidence="3" id="KW-1185">Reference proteome</keyword>
<evidence type="ECO:0000313" key="3">
    <source>
        <dbReference type="Proteomes" id="UP000076502"/>
    </source>
</evidence>
<evidence type="ECO:0000256" key="1">
    <source>
        <dbReference type="SAM" id="MobiDB-lite"/>
    </source>
</evidence>
<feature type="compositionally biased region" description="Polar residues" evidence="1">
    <location>
        <begin position="1"/>
        <end position="16"/>
    </location>
</feature>
<feature type="region of interest" description="Disordered" evidence="1">
    <location>
        <begin position="1"/>
        <end position="28"/>
    </location>
</feature>
<proteinExistence type="predicted"/>
<accession>A0A154PDZ9</accession>
<gene>
    <name evidence="2" type="ORF">WN55_01099</name>
</gene>
<organism evidence="2 3">
    <name type="scientific">Dufourea novaeangliae</name>
    <name type="common">Sweat bee</name>
    <dbReference type="NCBI Taxonomy" id="178035"/>
    <lineage>
        <taxon>Eukaryota</taxon>
        <taxon>Metazoa</taxon>
        <taxon>Ecdysozoa</taxon>
        <taxon>Arthropoda</taxon>
        <taxon>Hexapoda</taxon>
        <taxon>Insecta</taxon>
        <taxon>Pterygota</taxon>
        <taxon>Neoptera</taxon>
        <taxon>Endopterygota</taxon>
        <taxon>Hymenoptera</taxon>
        <taxon>Apocrita</taxon>
        <taxon>Aculeata</taxon>
        <taxon>Apoidea</taxon>
        <taxon>Anthophila</taxon>
        <taxon>Halictidae</taxon>
        <taxon>Rophitinae</taxon>
        <taxon>Dufourea</taxon>
    </lineage>
</organism>
<name>A0A154PDZ9_DUFNO</name>
<dbReference type="AlphaFoldDB" id="A0A154PDZ9"/>
<evidence type="ECO:0000313" key="2">
    <source>
        <dbReference type="EMBL" id="KZC10116.1"/>
    </source>
</evidence>
<dbReference type="EMBL" id="KQ434886">
    <property type="protein sequence ID" value="KZC10116.1"/>
    <property type="molecule type" value="Genomic_DNA"/>
</dbReference>
<dbReference type="Proteomes" id="UP000076502">
    <property type="component" value="Unassembled WGS sequence"/>
</dbReference>